<protein>
    <recommendedName>
        <fullName evidence="5">DUF4012 domain-containing protein</fullName>
    </recommendedName>
</protein>
<dbReference type="Proteomes" id="UP000533269">
    <property type="component" value="Unassembled WGS sequence"/>
</dbReference>
<dbReference type="AlphaFoldDB" id="A0A7W4TJV9"/>
<comment type="caution">
    <text evidence="3">The sequence shown here is derived from an EMBL/GenBank/DDBJ whole genome shotgun (WGS) entry which is preliminary data.</text>
</comment>
<proteinExistence type="predicted"/>
<keyword evidence="2" id="KW-0812">Transmembrane</keyword>
<reference evidence="3 4" key="2">
    <citation type="submission" date="2020-08" db="EMBL/GenBank/DDBJ databases">
        <authorList>
            <person name="Partida-Martinez L."/>
            <person name="Huntemann M."/>
            <person name="Clum A."/>
            <person name="Wang J."/>
            <person name="Palaniappan K."/>
            <person name="Ritter S."/>
            <person name="Chen I.-M."/>
            <person name="Stamatis D."/>
            <person name="Reddy T."/>
            <person name="O'Malley R."/>
            <person name="Daum C."/>
            <person name="Shapiro N."/>
            <person name="Ivanova N."/>
            <person name="Kyrpides N."/>
            <person name="Woyke T."/>
        </authorList>
    </citation>
    <scope>NUCLEOTIDE SEQUENCE [LARGE SCALE GENOMIC DNA]</scope>
    <source>
        <strain evidence="3 4">AS2.23</strain>
    </source>
</reference>
<dbReference type="InterPro" id="IPR025101">
    <property type="entry name" value="DUF4012"/>
</dbReference>
<evidence type="ECO:0008006" key="5">
    <source>
        <dbReference type="Google" id="ProtNLM"/>
    </source>
</evidence>
<dbReference type="Pfam" id="PF13196">
    <property type="entry name" value="DUF4012"/>
    <property type="match status" value="1"/>
</dbReference>
<keyword evidence="2" id="KW-0472">Membrane</keyword>
<evidence type="ECO:0000256" key="1">
    <source>
        <dbReference type="SAM" id="MobiDB-lite"/>
    </source>
</evidence>
<evidence type="ECO:0000256" key="2">
    <source>
        <dbReference type="SAM" id="Phobius"/>
    </source>
</evidence>
<name>A0A7W4TJV9_KINRA</name>
<accession>A0A7W4TJV9</accession>
<evidence type="ECO:0000313" key="4">
    <source>
        <dbReference type="Proteomes" id="UP000533269"/>
    </source>
</evidence>
<feature type="transmembrane region" description="Helical" evidence="2">
    <location>
        <begin position="29"/>
        <end position="50"/>
    </location>
</feature>
<feature type="region of interest" description="Disordered" evidence="1">
    <location>
        <begin position="1"/>
        <end position="23"/>
    </location>
</feature>
<evidence type="ECO:0000313" key="3">
    <source>
        <dbReference type="EMBL" id="MBB2900260.1"/>
    </source>
</evidence>
<sequence>MSGYSEQSPADPPAPPPTTRRRRGRPVRVVLGVLLLLLLAWAVAVAVAGVQAGRALQRVADAVPVLEQQVRDEDLAAAGTTADRVADDAAAADRATAQLPYRLAEHVPRVGDQLAAVRGGARAAALLTQPLPDALAVAEDVVGEGLVSADRTVDVAGLQRLTPIVTGYRERVAEARAALHAGEGPHVLDAISERLDPVTAQLDDLAGPLDTAAEVLPRLPALLGAEGARTYLVAFTNPAEIRPVQGIVGAYAYLSVEGGRISLTRTGTDNDLYDARADVAAAGAEFAALYGEDAAIVQNVTTGGSADEAGVLTSSLVADAGLPVPDVVVFVDPVGLGQLLGPDHAPLQLGPFGDVATADLARVLMYDAYVTYGADNDARKLFLAATSAAAFEAVLSDGLSTAALDGARTAVDSGHLAVWSARAEEQAALVSAGVAGVLGDPAQAGPVARIGLTNTEPSKLDFWLQPAVEVSAPCATTGTGRSSVQLTLTNTVPEDIPAYVANAMARTAAGERTAQDTVSLWVAPWVGLDRVTVGGEAVATAVDAEEGWRLVRLTVDVPPGAPVVVRWELSGAAEDLPRTVTGPTTAIAPAVTTGACAP</sequence>
<reference evidence="3 4" key="1">
    <citation type="submission" date="2020-08" db="EMBL/GenBank/DDBJ databases">
        <title>The Agave Microbiome: Exploring the role of microbial communities in plant adaptations to desert environments.</title>
        <authorList>
            <person name="Partida-Martinez L.P."/>
        </authorList>
    </citation>
    <scope>NUCLEOTIDE SEQUENCE [LARGE SCALE GENOMIC DNA]</scope>
    <source>
        <strain evidence="3 4">AS2.23</strain>
    </source>
</reference>
<gene>
    <name evidence="3" type="ORF">FHR75_001048</name>
</gene>
<dbReference type="EMBL" id="JACHVY010000001">
    <property type="protein sequence ID" value="MBB2900260.1"/>
    <property type="molecule type" value="Genomic_DNA"/>
</dbReference>
<dbReference type="RefSeq" id="WP_183390582.1">
    <property type="nucleotide sequence ID" value="NZ_JACHVY010000001.1"/>
</dbReference>
<keyword evidence="2" id="KW-1133">Transmembrane helix</keyword>
<organism evidence="3 4">
    <name type="scientific">Kineococcus radiotolerans</name>
    <dbReference type="NCBI Taxonomy" id="131568"/>
    <lineage>
        <taxon>Bacteria</taxon>
        <taxon>Bacillati</taxon>
        <taxon>Actinomycetota</taxon>
        <taxon>Actinomycetes</taxon>
        <taxon>Kineosporiales</taxon>
        <taxon>Kineosporiaceae</taxon>
        <taxon>Kineococcus</taxon>
    </lineage>
</organism>